<evidence type="ECO:0000313" key="5">
    <source>
        <dbReference type="EMBL" id="ACV09711.1"/>
    </source>
</evidence>
<evidence type="ECO:0000313" key="6">
    <source>
        <dbReference type="Proteomes" id="UP000000628"/>
    </source>
</evidence>
<dbReference type="PANTHER" id="PTHR30146:SF109">
    <property type="entry name" value="HTH-TYPE TRANSCRIPTIONAL REGULATOR GALS"/>
    <property type="match status" value="1"/>
</dbReference>
<dbReference type="CDD" id="cd01392">
    <property type="entry name" value="HTH_LacI"/>
    <property type="match status" value="1"/>
</dbReference>
<proteinExistence type="predicted"/>
<dbReference type="OrthoDB" id="3227375at2"/>
<gene>
    <name evidence="5" type="ordered locus">Jden_2073</name>
</gene>
<name>C7R0Y7_JONDD</name>
<dbReference type="RefSeq" id="WP_015772339.1">
    <property type="nucleotide sequence ID" value="NC_013174.1"/>
</dbReference>
<evidence type="ECO:0000256" key="1">
    <source>
        <dbReference type="ARBA" id="ARBA00023015"/>
    </source>
</evidence>
<accession>C7R0Y7</accession>
<dbReference type="PANTHER" id="PTHR30146">
    <property type="entry name" value="LACI-RELATED TRANSCRIPTIONAL REPRESSOR"/>
    <property type="match status" value="1"/>
</dbReference>
<reference evidence="5 6" key="1">
    <citation type="journal article" date="2009" name="Stand. Genomic Sci.">
        <title>Complete genome sequence of Jonesia denitrificans type strain (Prevot 55134).</title>
        <authorList>
            <person name="Pukall R."/>
            <person name="Gehrich-Schroter G."/>
            <person name="Lapidus A."/>
            <person name="Nolan M."/>
            <person name="Glavina Del Rio T."/>
            <person name="Lucas S."/>
            <person name="Chen F."/>
            <person name="Tice H."/>
            <person name="Pitluck S."/>
            <person name="Cheng J.F."/>
            <person name="Copeland A."/>
            <person name="Saunders E."/>
            <person name="Brettin T."/>
            <person name="Detter J.C."/>
            <person name="Bruce D."/>
            <person name="Goodwin L."/>
            <person name="Pati A."/>
            <person name="Ivanova N."/>
            <person name="Mavromatis K."/>
            <person name="Ovchinnikova G."/>
            <person name="Chen A."/>
            <person name="Palaniappan K."/>
            <person name="Land M."/>
            <person name="Hauser L."/>
            <person name="Chang Y.J."/>
            <person name="Jeffries C.D."/>
            <person name="Chain P."/>
            <person name="Goker M."/>
            <person name="Bristow J."/>
            <person name="Eisen J.A."/>
            <person name="Markowitz V."/>
            <person name="Hugenholtz P."/>
            <person name="Kyrpides N.C."/>
            <person name="Klenk H.P."/>
            <person name="Han C."/>
        </authorList>
    </citation>
    <scope>NUCLEOTIDE SEQUENCE [LARGE SCALE GENOMIC DNA]</scope>
    <source>
        <strain evidence="6">ATCC 14870 / DSM 20603 / BCRC 15368 / CIP 55.134 / JCM 11481 / NBRC 15587 / NCTC 10816 / Prevot 55134</strain>
    </source>
</reference>
<keyword evidence="2" id="KW-0238">DNA-binding</keyword>
<dbReference type="Pfam" id="PF13377">
    <property type="entry name" value="Peripla_BP_3"/>
    <property type="match status" value="1"/>
</dbReference>
<dbReference type="EMBL" id="CP001706">
    <property type="protein sequence ID" value="ACV09711.1"/>
    <property type="molecule type" value="Genomic_DNA"/>
</dbReference>
<protein>
    <submittedName>
        <fullName evidence="5">Transcriptional regulator, LacI family</fullName>
    </submittedName>
</protein>
<organism evidence="5 6">
    <name type="scientific">Jonesia denitrificans (strain ATCC 14870 / DSM 20603 / BCRC 15368 / CIP 55.134 / JCM 11481 / NBRC 15587 / NCTC 10816 / Prevot 55134)</name>
    <name type="common">Listeria denitrificans</name>
    <dbReference type="NCBI Taxonomy" id="471856"/>
    <lineage>
        <taxon>Bacteria</taxon>
        <taxon>Bacillati</taxon>
        <taxon>Actinomycetota</taxon>
        <taxon>Actinomycetes</taxon>
        <taxon>Micrococcales</taxon>
        <taxon>Jonesiaceae</taxon>
        <taxon>Jonesia</taxon>
    </lineage>
</organism>
<dbReference type="STRING" id="471856.Jden_2073"/>
<dbReference type="CDD" id="cd06267">
    <property type="entry name" value="PBP1_LacI_sugar_binding-like"/>
    <property type="match status" value="1"/>
</dbReference>
<dbReference type="InterPro" id="IPR000843">
    <property type="entry name" value="HTH_LacI"/>
</dbReference>
<dbReference type="KEGG" id="jde:Jden_2073"/>
<evidence type="ECO:0000259" key="4">
    <source>
        <dbReference type="PROSITE" id="PS50932"/>
    </source>
</evidence>
<dbReference type="eggNOG" id="COG1609">
    <property type="taxonomic scope" value="Bacteria"/>
</dbReference>
<feature type="domain" description="HTH lacI-type" evidence="4">
    <location>
        <begin position="1"/>
        <end position="53"/>
    </location>
</feature>
<dbReference type="AlphaFoldDB" id="C7R0Y7"/>
<dbReference type="Proteomes" id="UP000000628">
    <property type="component" value="Chromosome"/>
</dbReference>
<keyword evidence="1" id="KW-0805">Transcription regulation</keyword>
<dbReference type="SMART" id="SM00354">
    <property type="entry name" value="HTH_LACI"/>
    <property type="match status" value="1"/>
</dbReference>
<keyword evidence="3" id="KW-0804">Transcription</keyword>
<dbReference type="GO" id="GO:0000976">
    <property type="term" value="F:transcription cis-regulatory region binding"/>
    <property type="evidence" value="ECO:0007669"/>
    <property type="project" value="TreeGrafter"/>
</dbReference>
<dbReference type="Pfam" id="PF00356">
    <property type="entry name" value="LacI"/>
    <property type="match status" value="1"/>
</dbReference>
<evidence type="ECO:0000256" key="2">
    <source>
        <dbReference type="ARBA" id="ARBA00023125"/>
    </source>
</evidence>
<keyword evidence="6" id="KW-1185">Reference proteome</keyword>
<evidence type="ECO:0000256" key="3">
    <source>
        <dbReference type="ARBA" id="ARBA00023163"/>
    </source>
</evidence>
<dbReference type="Gene3D" id="1.10.260.40">
    <property type="entry name" value="lambda repressor-like DNA-binding domains"/>
    <property type="match status" value="1"/>
</dbReference>
<dbReference type="PROSITE" id="PS50932">
    <property type="entry name" value="HTH_LACI_2"/>
    <property type="match status" value="1"/>
</dbReference>
<dbReference type="SUPFAM" id="SSF53822">
    <property type="entry name" value="Periplasmic binding protein-like I"/>
    <property type="match status" value="1"/>
</dbReference>
<dbReference type="InterPro" id="IPR028082">
    <property type="entry name" value="Peripla_BP_I"/>
</dbReference>
<sequence length="336" mass="35416">MADVARQAGVSVATVSKVVNNKDGISPSRVAHVRQVIADLGYEASLGAQSLRSGRSGVVGMLVAEFEPFSTELLKGAALAIRAHEYELLAYSGKGMSGDRLGWERRHISRLSGTLIDGAIIVTPSGVDDRFPTPVVAIDPHLGTSTLPTVKCDSYGGALEATAYLLSLGHRRIGFLGGRADLQSSKDREAGFRAAMADAGISVDADLIDEGGYQPDLSISPTRKILTLPADKRPTAIFAANDLSAIKVIEVAESLGLRVPDDISVIGFDNVPEAALFRIPLTTMAQPLQEMGARAMDMLCDLLAGNDVVKNVTMPTTLVERASCAPPAGHIPEDDS</sequence>
<dbReference type="PROSITE" id="PS00356">
    <property type="entry name" value="HTH_LACI_1"/>
    <property type="match status" value="1"/>
</dbReference>
<dbReference type="HOGENOM" id="CLU_037628_6_1_11"/>
<dbReference type="InterPro" id="IPR010982">
    <property type="entry name" value="Lambda_DNA-bd_dom_sf"/>
</dbReference>
<dbReference type="GO" id="GO:0003700">
    <property type="term" value="F:DNA-binding transcription factor activity"/>
    <property type="evidence" value="ECO:0007669"/>
    <property type="project" value="TreeGrafter"/>
</dbReference>
<dbReference type="InterPro" id="IPR046335">
    <property type="entry name" value="LacI/GalR-like_sensor"/>
</dbReference>
<dbReference type="Gene3D" id="3.40.50.2300">
    <property type="match status" value="2"/>
</dbReference>
<dbReference type="SUPFAM" id="SSF47413">
    <property type="entry name" value="lambda repressor-like DNA-binding domains"/>
    <property type="match status" value="1"/>
</dbReference>